<evidence type="ECO:0000256" key="2">
    <source>
        <dbReference type="ARBA" id="ARBA00022801"/>
    </source>
</evidence>
<keyword evidence="2" id="KW-0378">Hydrolase</keyword>
<name>T1AQB0_9ZZZZ</name>
<dbReference type="EMBL" id="AUZZ01002850">
    <property type="protein sequence ID" value="EQD58703.1"/>
    <property type="molecule type" value="Genomic_DNA"/>
</dbReference>
<dbReference type="PANTHER" id="PTHR31793">
    <property type="entry name" value="4-HYDROXYBENZOYL-COA THIOESTERASE FAMILY MEMBER"/>
    <property type="match status" value="1"/>
</dbReference>
<comment type="similarity">
    <text evidence="1">Belongs to the 4-hydroxybenzoyl-CoA thioesterase family.</text>
</comment>
<dbReference type="InterPro" id="IPR050563">
    <property type="entry name" value="4-hydroxybenzoyl-CoA_TE"/>
</dbReference>
<dbReference type="AlphaFoldDB" id="T1AQB0"/>
<sequence length="147" mass="16180">MPATPPWRVRRRFYVQYHDVDVLNHLNHAAYFPLMETLRCDYYLPLCGAPDPAGLDIIVAEATCRYLAPVRYGTELVGEVAPASPPGRTSFSLLYRFSLADAPGDVVARGRTVVVTYDYATNAKKPIPPAIRTALLADGVDPASEGW</sequence>
<accession>T1AQB0</accession>
<dbReference type="Pfam" id="PF13279">
    <property type="entry name" value="4HBT_2"/>
    <property type="match status" value="1"/>
</dbReference>
<dbReference type="CDD" id="cd00586">
    <property type="entry name" value="4HBT"/>
    <property type="match status" value="1"/>
</dbReference>
<organism evidence="3">
    <name type="scientific">mine drainage metagenome</name>
    <dbReference type="NCBI Taxonomy" id="410659"/>
    <lineage>
        <taxon>unclassified sequences</taxon>
        <taxon>metagenomes</taxon>
        <taxon>ecological metagenomes</taxon>
    </lineage>
</organism>
<reference evidence="3" key="1">
    <citation type="submission" date="2013-08" db="EMBL/GenBank/DDBJ databases">
        <authorList>
            <person name="Mendez C."/>
            <person name="Richter M."/>
            <person name="Ferrer M."/>
            <person name="Sanchez J."/>
        </authorList>
    </citation>
    <scope>NUCLEOTIDE SEQUENCE</scope>
</reference>
<reference evidence="3" key="2">
    <citation type="journal article" date="2014" name="ISME J.">
        <title>Microbial stratification in low pH oxic and suboxic macroscopic growths along an acid mine drainage.</title>
        <authorList>
            <person name="Mendez-Garcia C."/>
            <person name="Mesa V."/>
            <person name="Sprenger R.R."/>
            <person name="Richter M."/>
            <person name="Diez M.S."/>
            <person name="Solano J."/>
            <person name="Bargiela R."/>
            <person name="Golyshina O.V."/>
            <person name="Manteca A."/>
            <person name="Ramos J.L."/>
            <person name="Gallego J.R."/>
            <person name="Llorente I."/>
            <person name="Martins Dos Santos V.A."/>
            <person name="Jensen O.N."/>
            <person name="Pelaez A.I."/>
            <person name="Sanchez J."/>
            <person name="Ferrer M."/>
        </authorList>
    </citation>
    <scope>NUCLEOTIDE SEQUENCE</scope>
</reference>
<dbReference type="PANTHER" id="PTHR31793:SF27">
    <property type="entry name" value="NOVEL THIOESTERASE SUPERFAMILY DOMAIN AND SAPOSIN A-TYPE DOMAIN CONTAINING PROTEIN (0610012H03RIK)"/>
    <property type="match status" value="1"/>
</dbReference>
<dbReference type="Gene3D" id="3.10.129.10">
    <property type="entry name" value="Hotdog Thioesterase"/>
    <property type="match status" value="1"/>
</dbReference>
<dbReference type="InterPro" id="IPR029069">
    <property type="entry name" value="HotDog_dom_sf"/>
</dbReference>
<dbReference type="GO" id="GO:0047617">
    <property type="term" value="F:fatty acyl-CoA hydrolase activity"/>
    <property type="evidence" value="ECO:0007669"/>
    <property type="project" value="TreeGrafter"/>
</dbReference>
<gene>
    <name evidence="3" type="ORF">B2A_04258</name>
</gene>
<evidence type="ECO:0000256" key="1">
    <source>
        <dbReference type="ARBA" id="ARBA00005953"/>
    </source>
</evidence>
<evidence type="ECO:0000313" key="3">
    <source>
        <dbReference type="EMBL" id="EQD58703.1"/>
    </source>
</evidence>
<comment type="caution">
    <text evidence="3">The sequence shown here is derived from an EMBL/GenBank/DDBJ whole genome shotgun (WGS) entry which is preliminary data.</text>
</comment>
<protein>
    <submittedName>
        <fullName evidence="3">Thioesterase superfamily protein</fullName>
    </submittedName>
</protein>
<dbReference type="SUPFAM" id="SSF54637">
    <property type="entry name" value="Thioesterase/thiol ester dehydrase-isomerase"/>
    <property type="match status" value="1"/>
</dbReference>
<proteinExistence type="inferred from homology"/>